<name>A0A1T5ERL1_9BACT</name>
<accession>A0A1T5ERL1</accession>
<dbReference type="InterPro" id="IPR003961">
    <property type="entry name" value="FN3_dom"/>
</dbReference>
<dbReference type="STRING" id="889453.SAMN03080601_01372"/>
<evidence type="ECO:0000313" key="3">
    <source>
        <dbReference type="Proteomes" id="UP000191055"/>
    </source>
</evidence>
<dbReference type="AlphaFoldDB" id="A0A1T5ERL1"/>
<dbReference type="EMBL" id="FUYV01000006">
    <property type="protein sequence ID" value="SKB86632.1"/>
    <property type="molecule type" value="Genomic_DNA"/>
</dbReference>
<dbReference type="KEGG" id="asx:CDL62_02250"/>
<dbReference type="Gene3D" id="2.160.20.10">
    <property type="entry name" value="Single-stranded right-handed beta-helix, Pectin lyase-like"/>
    <property type="match status" value="1"/>
</dbReference>
<dbReference type="OrthoDB" id="691503at2"/>
<dbReference type="SUPFAM" id="SSF49265">
    <property type="entry name" value="Fibronectin type III"/>
    <property type="match status" value="1"/>
</dbReference>
<keyword evidence="3" id="KW-1185">Reference proteome</keyword>
<evidence type="ECO:0000259" key="1">
    <source>
        <dbReference type="PROSITE" id="PS50853"/>
    </source>
</evidence>
<organism evidence="2 3">
    <name type="scientific">Alkalitalea saponilacus</name>
    <dbReference type="NCBI Taxonomy" id="889453"/>
    <lineage>
        <taxon>Bacteria</taxon>
        <taxon>Pseudomonadati</taxon>
        <taxon>Bacteroidota</taxon>
        <taxon>Bacteroidia</taxon>
        <taxon>Marinilabiliales</taxon>
        <taxon>Marinilabiliaceae</taxon>
        <taxon>Alkalitalea</taxon>
    </lineage>
</organism>
<dbReference type="Gene3D" id="2.60.40.10">
    <property type="entry name" value="Immunoglobulins"/>
    <property type="match status" value="1"/>
</dbReference>
<protein>
    <submittedName>
        <fullName evidence="2">Fibronectin type III domain-containing protein</fullName>
    </submittedName>
</protein>
<proteinExistence type="predicted"/>
<dbReference type="Proteomes" id="UP000191055">
    <property type="component" value="Unassembled WGS sequence"/>
</dbReference>
<dbReference type="SUPFAM" id="SSF51126">
    <property type="entry name" value="Pectin lyase-like"/>
    <property type="match status" value="1"/>
</dbReference>
<dbReference type="InterPro" id="IPR032530">
    <property type="entry name" value="DUF4957"/>
</dbReference>
<feature type="domain" description="Fibronectin type-III" evidence="1">
    <location>
        <begin position="42"/>
        <end position="134"/>
    </location>
</feature>
<reference evidence="3" key="1">
    <citation type="submission" date="2017-02" db="EMBL/GenBank/DDBJ databases">
        <authorList>
            <person name="Varghese N."/>
            <person name="Submissions S."/>
        </authorList>
    </citation>
    <scope>NUCLEOTIDE SEQUENCE [LARGE SCALE GENOMIC DNA]</scope>
    <source>
        <strain evidence="3">DSM 24412</strain>
    </source>
</reference>
<dbReference type="CDD" id="cd00063">
    <property type="entry name" value="FN3"/>
    <property type="match status" value="2"/>
</dbReference>
<sequence>MNLNNLIKSITVIFFAGLLLLGVPSCNDYDFSVDESFNRTFRPPLFSAEGIRASSVRLEWEKVRGAKSYLLEVSRDSLEFIDPVQYELPYHQDSITLTGLMTESRYSARIKAFSATGAPESEFHEITFVTLGEQIFEEVIRGFDDLSNSNYLELRWMPGSEVTHIRIEMLEGEPEIINLTEEEIEQGYKLIESLKPATNYLVRILNGESRRGWYSYTTFEAYPEGYRVVNSEEDLKSILDISGEEHLILVLESGAFFDIRRPQLSADIRHLELLANPVKERPVVNLTTLTLHQNTESVTIRNLELFGDSHTSDYIINENKTTNINSIVFDNCYLHTFRGVVRMQNSANTTQLELLKVNNCVVDNIGGFGFVNGSADGGYRFENIEITNSTFSLIIAHFMDIRKPGGSYIIENCTFYDVIGHGRGFLNTAGVDNFPEILEIRNSIFGKFYYVGEYREDESVRSVNPYFPNLFVDGSYALSDFVINPDYPFVGIGEYAKTSEEVFANPKERDFTIIDSAFPGRAASGDPRWR</sequence>
<dbReference type="RefSeq" id="WP_079557149.1">
    <property type="nucleotide sequence ID" value="NZ_CP021904.1"/>
</dbReference>
<dbReference type="Pfam" id="PF16318">
    <property type="entry name" value="DUF4957"/>
    <property type="match status" value="1"/>
</dbReference>
<dbReference type="InterPro" id="IPR011050">
    <property type="entry name" value="Pectin_lyase_fold/virulence"/>
</dbReference>
<dbReference type="InterPro" id="IPR012334">
    <property type="entry name" value="Pectin_lyas_fold"/>
</dbReference>
<dbReference type="InterPro" id="IPR013783">
    <property type="entry name" value="Ig-like_fold"/>
</dbReference>
<evidence type="ECO:0000313" key="2">
    <source>
        <dbReference type="EMBL" id="SKB86632.1"/>
    </source>
</evidence>
<dbReference type="InterPro" id="IPR036116">
    <property type="entry name" value="FN3_sf"/>
</dbReference>
<gene>
    <name evidence="2" type="ORF">SAMN03080601_01372</name>
</gene>
<dbReference type="PROSITE" id="PS50853">
    <property type="entry name" value="FN3"/>
    <property type="match status" value="1"/>
</dbReference>